<dbReference type="Proteomes" id="UP001500466">
    <property type="component" value="Unassembled WGS sequence"/>
</dbReference>
<name>A0ABP9IDL8_9ACTN</name>
<sequence>MKFYTRLRASRVSRLSAMAAVGAFGLGATDVTAATASSSSENRRPSASTAAGAPAELAQLQYFQGAWKSNGSRQGKPVIMTICALPKNDGFWLVLDLAEKRTSANPNPMSGQYYWGYDQSSGKFTAEWFDNSGGRISQTSPGWSGDELVFTGTATSGAVTVPFRDIFVRKTTTEYYHRGEIDFGQGWAAADEETVTQTSNSGQDCPSAAAGS</sequence>
<keyword evidence="4" id="KW-1185">Reference proteome</keyword>
<proteinExistence type="predicted"/>
<keyword evidence="2" id="KW-0732">Signal</keyword>
<evidence type="ECO:0000313" key="4">
    <source>
        <dbReference type="Proteomes" id="UP001500466"/>
    </source>
</evidence>
<protein>
    <recommendedName>
        <fullName evidence="5">DUF1579 domain-containing protein</fullName>
    </recommendedName>
</protein>
<evidence type="ECO:0000313" key="3">
    <source>
        <dbReference type="EMBL" id="GAA4994713.1"/>
    </source>
</evidence>
<evidence type="ECO:0000256" key="2">
    <source>
        <dbReference type="SAM" id="SignalP"/>
    </source>
</evidence>
<feature type="region of interest" description="Disordered" evidence="1">
    <location>
        <begin position="192"/>
        <end position="212"/>
    </location>
</feature>
<organism evidence="3 4">
    <name type="scientific">Yinghuangia aomiensis</name>
    <dbReference type="NCBI Taxonomy" id="676205"/>
    <lineage>
        <taxon>Bacteria</taxon>
        <taxon>Bacillati</taxon>
        <taxon>Actinomycetota</taxon>
        <taxon>Actinomycetes</taxon>
        <taxon>Kitasatosporales</taxon>
        <taxon>Streptomycetaceae</taxon>
        <taxon>Yinghuangia</taxon>
    </lineage>
</organism>
<dbReference type="EMBL" id="BAABHS010000053">
    <property type="protein sequence ID" value="GAA4994713.1"/>
    <property type="molecule type" value="Genomic_DNA"/>
</dbReference>
<reference evidence="4" key="1">
    <citation type="journal article" date="2019" name="Int. J. Syst. Evol. Microbiol.">
        <title>The Global Catalogue of Microorganisms (GCM) 10K type strain sequencing project: providing services to taxonomists for standard genome sequencing and annotation.</title>
        <authorList>
            <consortium name="The Broad Institute Genomics Platform"/>
            <consortium name="The Broad Institute Genome Sequencing Center for Infectious Disease"/>
            <person name="Wu L."/>
            <person name="Ma J."/>
        </authorList>
    </citation>
    <scope>NUCLEOTIDE SEQUENCE [LARGE SCALE GENOMIC DNA]</scope>
    <source>
        <strain evidence="4">JCM 17986</strain>
    </source>
</reference>
<accession>A0ABP9IDL8</accession>
<evidence type="ECO:0008006" key="5">
    <source>
        <dbReference type="Google" id="ProtNLM"/>
    </source>
</evidence>
<evidence type="ECO:0000256" key="1">
    <source>
        <dbReference type="SAM" id="MobiDB-lite"/>
    </source>
</evidence>
<feature type="chain" id="PRO_5046657769" description="DUF1579 domain-containing protein" evidence="2">
    <location>
        <begin position="20"/>
        <end position="212"/>
    </location>
</feature>
<comment type="caution">
    <text evidence="3">The sequence shown here is derived from an EMBL/GenBank/DDBJ whole genome shotgun (WGS) entry which is preliminary data.</text>
</comment>
<feature type="compositionally biased region" description="Polar residues" evidence="1">
    <location>
        <begin position="195"/>
        <end position="204"/>
    </location>
</feature>
<gene>
    <name evidence="3" type="ORF">GCM10023205_79460</name>
</gene>
<feature type="signal peptide" evidence="2">
    <location>
        <begin position="1"/>
        <end position="19"/>
    </location>
</feature>